<gene>
    <name evidence="2" type="ORF">D7Z54_06495</name>
</gene>
<keyword evidence="3" id="KW-1185">Reference proteome</keyword>
<sequence>MLVKLLNIISVLFPVAIFTLFTGGTIDIPLFEKIFGITWISVTSQVLIWVLGMGTVSNLLRIHSKDKEIKLIHVKNAAIINVFGFLFVDWKNGWPVISVWLG</sequence>
<protein>
    <submittedName>
        <fullName evidence="2">Uncharacterized protein</fullName>
    </submittedName>
</protein>
<accession>A0A3R9WV88</accession>
<keyword evidence="1" id="KW-0472">Membrane</keyword>
<dbReference type="RefSeq" id="WP_125555030.1">
    <property type="nucleotide sequence ID" value="NZ_RBVX01000004.1"/>
</dbReference>
<dbReference type="OrthoDB" id="2968837at2"/>
<proteinExistence type="predicted"/>
<keyword evidence="1" id="KW-1133">Transmembrane helix</keyword>
<evidence type="ECO:0000313" key="3">
    <source>
        <dbReference type="Proteomes" id="UP000275076"/>
    </source>
</evidence>
<comment type="caution">
    <text evidence="2">The sequence shown here is derived from an EMBL/GenBank/DDBJ whole genome shotgun (WGS) entry which is preliminary data.</text>
</comment>
<feature type="transmembrane region" description="Helical" evidence="1">
    <location>
        <begin position="72"/>
        <end position="90"/>
    </location>
</feature>
<dbReference type="AlphaFoldDB" id="A0A3R9WV88"/>
<organism evidence="2 3">
    <name type="scientific">Salibacterium salarium</name>
    <dbReference type="NCBI Taxonomy" id="284579"/>
    <lineage>
        <taxon>Bacteria</taxon>
        <taxon>Bacillati</taxon>
        <taxon>Bacillota</taxon>
        <taxon>Bacilli</taxon>
        <taxon>Bacillales</taxon>
        <taxon>Bacillaceae</taxon>
    </lineage>
</organism>
<dbReference type="EMBL" id="RBVX01000004">
    <property type="protein sequence ID" value="RSL34207.1"/>
    <property type="molecule type" value="Genomic_DNA"/>
</dbReference>
<evidence type="ECO:0000256" key="1">
    <source>
        <dbReference type="SAM" id="Phobius"/>
    </source>
</evidence>
<dbReference type="Proteomes" id="UP000275076">
    <property type="component" value="Unassembled WGS sequence"/>
</dbReference>
<feature type="transmembrane region" description="Helical" evidence="1">
    <location>
        <begin position="12"/>
        <end position="31"/>
    </location>
</feature>
<keyword evidence="1" id="KW-0812">Transmembrane</keyword>
<feature type="transmembrane region" description="Helical" evidence="1">
    <location>
        <begin position="37"/>
        <end position="60"/>
    </location>
</feature>
<evidence type="ECO:0000313" key="2">
    <source>
        <dbReference type="EMBL" id="RSL34207.1"/>
    </source>
</evidence>
<reference evidence="2 3" key="1">
    <citation type="submission" date="2018-10" db="EMBL/GenBank/DDBJ databases">
        <title>Draft genome sequence of Bacillus salarius IM0101, isolated from a hypersaline soil in Inner Mongolia, China.</title>
        <authorList>
            <person name="Yamprayoonswat W."/>
            <person name="Boonvisut S."/>
            <person name="Jumpathong W."/>
            <person name="Sittihan S."/>
            <person name="Ruangsuj P."/>
            <person name="Wanthongcharoen S."/>
            <person name="Thongpramul N."/>
            <person name="Pimmason S."/>
            <person name="Yu B."/>
            <person name="Yasawong M."/>
        </authorList>
    </citation>
    <scope>NUCLEOTIDE SEQUENCE [LARGE SCALE GENOMIC DNA]</scope>
    <source>
        <strain evidence="2 3">IM0101</strain>
    </source>
</reference>
<name>A0A3R9WV88_9BACI</name>